<name>A0A0C9TW44_SPHS4</name>
<gene>
    <name evidence="1" type="ORF">M422DRAFT_38373</name>
</gene>
<evidence type="ECO:0000313" key="1">
    <source>
        <dbReference type="EMBL" id="KIJ26024.1"/>
    </source>
</evidence>
<keyword evidence="2" id="KW-1185">Reference proteome</keyword>
<evidence type="ECO:0000313" key="2">
    <source>
        <dbReference type="Proteomes" id="UP000054279"/>
    </source>
</evidence>
<proteinExistence type="predicted"/>
<dbReference type="OrthoDB" id="2158714at2759"/>
<reference evidence="1 2" key="1">
    <citation type="submission" date="2014-06" db="EMBL/GenBank/DDBJ databases">
        <title>Evolutionary Origins and Diversification of the Mycorrhizal Mutualists.</title>
        <authorList>
            <consortium name="DOE Joint Genome Institute"/>
            <consortium name="Mycorrhizal Genomics Consortium"/>
            <person name="Kohler A."/>
            <person name="Kuo A."/>
            <person name="Nagy L.G."/>
            <person name="Floudas D."/>
            <person name="Copeland A."/>
            <person name="Barry K.W."/>
            <person name="Cichocki N."/>
            <person name="Veneault-Fourrey C."/>
            <person name="LaButti K."/>
            <person name="Lindquist E.A."/>
            <person name="Lipzen A."/>
            <person name="Lundell T."/>
            <person name="Morin E."/>
            <person name="Murat C."/>
            <person name="Riley R."/>
            <person name="Ohm R."/>
            <person name="Sun H."/>
            <person name="Tunlid A."/>
            <person name="Henrissat B."/>
            <person name="Grigoriev I.V."/>
            <person name="Hibbett D.S."/>
            <person name="Martin F."/>
        </authorList>
    </citation>
    <scope>NUCLEOTIDE SEQUENCE [LARGE SCALE GENOMIC DNA]</scope>
    <source>
        <strain evidence="1 2">SS14</strain>
    </source>
</reference>
<dbReference type="AlphaFoldDB" id="A0A0C9TW44"/>
<feature type="non-terminal residue" evidence="1">
    <location>
        <position position="57"/>
    </location>
</feature>
<dbReference type="Proteomes" id="UP000054279">
    <property type="component" value="Unassembled WGS sequence"/>
</dbReference>
<dbReference type="Pfam" id="PF08432">
    <property type="entry name" value="Vfa1"/>
    <property type="match status" value="1"/>
</dbReference>
<sequence>MCYRPTTTFLATINTIDFFPICDTHLKDTGFATLIEPAPELASPAAKKVSDEEIRRI</sequence>
<dbReference type="GO" id="GO:0007034">
    <property type="term" value="P:vacuolar transport"/>
    <property type="evidence" value="ECO:0007669"/>
    <property type="project" value="TreeGrafter"/>
</dbReference>
<dbReference type="EMBL" id="KN837387">
    <property type="protein sequence ID" value="KIJ26024.1"/>
    <property type="molecule type" value="Genomic_DNA"/>
</dbReference>
<dbReference type="InterPro" id="IPR013640">
    <property type="entry name" value="Vfa1"/>
</dbReference>
<dbReference type="PANTHER" id="PTHR28218:SF1">
    <property type="entry name" value="VPS4-ASSOCIATED PROTEIN 1"/>
    <property type="match status" value="1"/>
</dbReference>
<dbReference type="GO" id="GO:0005768">
    <property type="term" value="C:endosome"/>
    <property type="evidence" value="ECO:0007669"/>
    <property type="project" value="TreeGrafter"/>
</dbReference>
<dbReference type="HOGENOM" id="CLU_3002274_0_0_1"/>
<accession>A0A0C9TW44</accession>
<protein>
    <submittedName>
        <fullName evidence="1">Uncharacterized protein</fullName>
    </submittedName>
</protein>
<dbReference type="PANTHER" id="PTHR28218">
    <property type="entry name" value="VPS4-ASSOCIATED PROTEIN 1"/>
    <property type="match status" value="1"/>
</dbReference>
<organism evidence="1 2">
    <name type="scientific">Sphaerobolus stellatus (strain SS14)</name>
    <dbReference type="NCBI Taxonomy" id="990650"/>
    <lineage>
        <taxon>Eukaryota</taxon>
        <taxon>Fungi</taxon>
        <taxon>Dikarya</taxon>
        <taxon>Basidiomycota</taxon>
        <taxon>Agaricomycotina</taxon>
        <taxon>Agaricomycetes</taxon>
        <taxon>Phallomycetidae</taxon>
        <taxon>Geastrales</taxon>
        <taxon>Sphaerobolaceae</taxon>
        <taxon>Sphaerobolus</taxon>
    </lineage>
</organism>